<name>A0ABQ2I9V6_9PSEU</name>
<organism evidence="5 6">
    <name type="scientific">Lentzea pudingi</name>
    <dbReference type="NCBI Taxonomy" id="1789439"/>
    <lineage>
        <taxon>Bacteria</taxon>
        <taxon>Bacillati</taxon>
        <taxon>Actinomycetota</taxon>
        <taxon>Actinomycetes</taxon>
        <taxon>Pseudonocardiales</taxon>
        <taxon>Pseudonocardiaceae</taxon>
        <taxon>Lentzea</taxon>
    </lineage>
</organism>
<protein>
    <recommendedName>
        <fullName evidence="4">TaqI-like C-terminal specificity domain-containing protein</fullName>
    </recommendedName>
</protein>
<gene>
    <name evidence="5" type="ORF">GCM10011609_49120</name>
</gene>
<dbReference type="EMBL" id="BMNC01000006">
    <property type="protein sequence ID" value="GGN04092.1"/>
    <property type="molecule type" value="Genomic_DNA"/>
</dbReference>
<reference evidence="6" key="1">
    <citation type="journal article" date="2019" name="Int. J. Syst. Evol. Microbiol.">
        <title>The Global Catalogue of Microorganisms (GCM) 10K type strain sequencing project: providing services to taxonomists for standard genome sequencing and annotation.</title>
        <authorList>
            <consortium name="The Broad Institute Genomics Platform"/>
            <consortium name="The Broad Institute Genome Sequencing Center for Infectious Disease"/>
            <person name="Wu L."/>
            <person name="Ma J."/>
        </authorList>
    </citation>
    <scope>NUCLEOTIDE SEQUENCE [LARGE SCALE GENOMIC DNA]</scope>
    <source>
        <strain evidence="6">CGMCC 4.7319</strain>
    </source>
</reference>
<keyword evidence="2" id="KW-0808">Transferase</keyword>
<dbReference type="InterPro" id="IPR025931">
    <property type="entry name" value="TaqI_C"/>
</dbReference>
<dbReference type="InterPro" id="IPR050953">
    <property type="entry name" value="N4_N6_ade-DNA_methylase"/>
</dbReference>
<evidence type="ECO:0000256" key="2">
    <source>
        <dbReference type="ARBA" id="ARBA00022679"/>
    </source>
</evidence>
<sequence length="247" mass="27923">MIKHLNNNFAPLHDPESGTRVGIGVTTGADSIYVLREGDPELDGIEPDRLLRLATAHDNHAGAFRWSRRCLVNPWRHDGQLIDLAGFPGLEAYLTRHRARLTARHTAKAHPRGWYRTIDKVNHDLVVREKLLVQDLQPSLSPILEEGGYYPHHSLYYIVSDQWDMQVLGGLLLSQVAQMFIEAYSVRMRGGTLRFQSQYLKQIRVPAHSELTDRTKQALREAFLMRDGHAATAAALDAYGLARSDLL</sequence>
<evidence type="ECO:0000256" key="1">
    <source>
        <dbReference type="ARBA" id="ARBA00022603"/>
    </source>
</evidence>
<dbReference type="PANTHER" id="PTHR33841:SF5">
    <property type="entry name" value="DNA METHYLASE (MODIFICATION METHYLASE) (METHYLTRANSFERASE)-RELATED"/>
    <property type="match status" value="1"/>
</dbReference>
<dbReference type="PANTHER" id="PTHR33841">
    <property type="entry name" value="DNA METHYLTRANSFERASE YEEA-RELATED"/>
    <property type="match status" value="1"/>
</dbReference>
<keyword evidence="6" id="KW-1185">Reference proteome</keyword>
<evidence type="ECO:0000259" key="4">
    <source>
        <dbReference type="Pfam" id="PF12950"/>
    </source>
</evidence>
<evidence type="ECO:0000256" key="3">
    <source>
        <dbReference type="ARBA" id="ARBA00022691"/>
    </source>
</evidence>
<proteinExistence type="predicted"/>
<dbReference type="Proteomes" id="UP000597656">
    <property type="component" value="Unassembled WGS sequence"/>
</dbReference>
<feature type="domain" description="TaqI-like C-terminal specificity" evidence="4">
    <location>
        <begin position="103"/>
        <end position="203"/>
    </location>
</feature>
<accession>A0ABQ2I9V6</accession>
<comment type="caution">
    <text evidence="5">The sequence shown here is derived from an EMBL/GenBank/DDBJ whole genome shotgun (WGS) entry which is preliminary data.</text>
</comment>
<keyword evidence="1" id="KW-0489">Methyltransferase</keyword>
<evidence type="ECO:0000313" key="5">
    <source>
        <dbReference type="EMBL" id="GGN04092.1"/>
    </source>
</evidence>
<dbReference type="RefSeq" id="WP_229693700.1">
    <property type="nucleotide sequence ID" value="NZ_BMNC01000006.1"/>
</dbReference>
<keyword evidence="3" id="KW-0949">S-adenosyl-L-methionine</keyword>
<dbReference type="Pfam" id="PF12950">
    <property type="entry name" value="TaqI_C"/>
    <property type="match status" value="1"/>
</dbReference>
<evidence type="ECO:0000313" key="6">
    <source>
        <dbReference type="Proteomes" id="UP000597656"/>
    </source>
</evidence>